<name>A0A6P6S259_9EIME</name>
<feature type="compositionally biased region" description="Low complexity" evidence="9">
    <location>
        <begin position="461"/>
        <end position="483"/>
    </location>
</feature>
<organism evidence="11 12">
    <name type="scientific">Cyclospora cayetanensis</name>
    <dbReference type="NCBI Taxonomy" id="88456"/>
    <lineage>
        <taxon>Eukaryota</taxon>
        <taxon>Sar</taxon>
        <taxon>Alveolata</taxon>
        <taxon>Apicomplexa</taxon>
        <taxon>Conoidasida</taxon>
        <taxon>Coccidia</taxon>
        <taxon>Eucoccidiorida</taxon>
        <taxon>Eimeriorina</taxon>
        <taxon>Eimeriidae</taxon>
        <taxon>Cyclospora</taxon>
    </lineage>
</organism>
<evidence type="ECO:0000256" key="7">
    <source>
        <dbReference type="ARBA" id="ARBA00023242"/>
    </source>
</evidence>
<dbReference type="InterPro" id="IPR044570">
    <property type="entry name" value="Set1-like"/>
</dbReference>
<dbReference type="PANTHER" id="PTHR45814:SF2">
    <property type="entry name" value="HISTONE-LYSINE N-METHYLTRANSFERASE SETD1"/>
    <property type="match status" value="1"/>
</dbReference>
<feature type="region of interest" description="Disordered" evidence="9">
    <location>
        <begin position="35"/>
        <end position="175"/>
    </location>
</feature>
<evidence type="ECO:0000259" key="10">
    <source>
        <dbReference type="PROSITE" id="PS50280"/>
    </source>
</evidence>
<evidence type="ECO:0000256" key="1">
    <source>
        <dbReference type="ARBA" id="ARBA00004123"/>
    </source>
</evidence>
<feature type="domain" description="SET" evidence="10">
    <location>
        <begin position="1391"/>
        <end position="1512"/>
    </location>
</feature>
<evidence type="ECO:0000256" key="9">
    <source>
        <dbReference type="SAM" id="MobiDB-lite"/>
    </source>
</evidence>
<feature type="compositionally biased region" description="Polar residues" evidence="9">
    <location>
        <begin position="113"/>
        <end position="124"/>
    </location>
</feature>
<evidence type="ECO:0000256" key="2">
    <source>
        <dbReference type="ARBA" id="ARBA00012182"/>
    </source>
</evidence>
<dbReference type="PROSITE" id="PS50280">
    <property type="entry name" value="SET"/>
    <property type="match status" value="1"/>
</dbReference>
<dbReference type="RefSeq" id="XP_026193894.1">
    <property type="nucleotide sequence ID" value="XM_026338109.1"/>
</dbReference>
<feature type="compositionally biased region" description="Low complexity" evidence="9">
    <location>
        <begin position="43"/>
        <end position="55"/>
    </location>
</feature>
<keyword evidence="4" id="KW-0808">Transferase</keyword>
<feature type="compositionally biased region" description="Basic and acidic residues" evidence="9">
    <location>
        <begin position="71"/>
        <end position="80"/>
    </location>
</feature>
<feature type="compositionally biased region" description="Acidic residues" evidence="9">
    <location>
        <begin position="95"/>
        <end position="104"/>
    </location>
</feature>
<dbReference type="OrthoDB" id="354432at2759"/>
<feature type="region of interest" description="Disordered" evidence="9">
    <location>
        <begin position="349"/>
        <end position="389"/>
    </location>
</feature>
<evidence type="ECO:0000256" key="6">
    <source>
        <dbReference type="ARBA" id="ARBA00022853"/>
    </source>
</evidence>
<dbReference type="GeneID" id="34621711"/>
<dbReference type="InterPro" id="IPR046341">
    <property type="entry name" value="SET_dom_sf"/>
</dbReference>
<feature type="compositionally biased region" description="Low complexity" evidence="9">
    <location>
        <begin position="359"/>
        <end position="369"/>
    </location>
</feature>
<accession>A0A6P6S259</accession>
<keyword evidence="5" id="KW-0949">S-adenosyl-L-methionine</keyword>
<evidence type="ECO:0000256" key="8">
    <source>
        <dbReference type="ARBA" id="ARBA00047571"/>
    </source>
</evidence>
<gene>
    <name evidence="12" type="primary">LOC34621711</name>
</gene>
<feature type="region of interest" description="Disordered" evidence="9">
    <location>
        <begin position="457"/>
        <end position="484"/>
    </location>
</feature>
<keyword evidence="3" id="KW-0489">Methyltransferase</keyword>
<feature type="region of interest" description="Disordered" evidence="9">
    <location>
        <begin position="1186"/>
        <end position="1207"/>
    </location>
</feature>
<keyword evidence="7" id="KW-0539">Nucleus</keyword>
<feature type="compositionally biased region" description="Low complexity" evidence="9">
    <location>
        <begin position="648"/>
        <end position="672"/>
    </location>
</feature>
<dbReference type="GO" id="GO:0048188">
    <property type="term" value="C:Set1C/COMPASS complex"/>
    <property type="evidence" value="ECO:0007669"/>
    <property type="project" value="TreeGrafter"/>
</dbReference>
<evidence type="ECO:0000313" key="12">
    <source>
        <dbReference type="RefSeq" id="XP_026193894.1"/>
    </source>
</evidence>
<comment type="subcellular location">
    <subcellularLocation>
        <location evidence="1">Nucleus</location>
    </subcellularLocation>
</comment>
<dbReference type="Proteomes" id="UP000515125">
    <property type="component" value="Unplaced"/>
</dbReference>
<evidence type="ECO:0000256" key="3">
    <source>
        <dbReference type="ARBA" id="ARBA00022603"/>
    </source>
</evidence>
<feature type="compositionally biased region" description="Basic and acidic residues" evidence="9">
    <location>
        <begin position="138"/>
        <end position="173"/>
    </location>
</feature>
<reference evidence="12" key="1">
    <citation type="submission" date="2025-08" db="UniProtKB">
        <authorList>
            <consortium name="RefSeq"/>
        </authorList>
    </citation>
    <scope>IDENTIFICATION</scope>
</reference>
<comment type="catalytic activity">
    <reaction evidence="8">
        <text>L-lysyl(4)-[histone H3] + 3 S-adenosyl-L-methionine = N(6),N(6),N(6)-trimethyl-L-lysyl(4)-[histone H3] + 3 S-adenosyl-L-homocysteine + 3 H(+)</text>
        <dbReference type="Rhea" id="RHEA:60260"/>
        <dbReference type="Rhea" id="RHEA-COMP:15537"/>
        <dbReference type="Rhea" id="RHEA-COMP:15547"/>
        <dbReference type="ChEBI" id="CHEBI:15378"/>
        <dbReference type="ChEBI" id="CHEBI:29969"/>
        <dbReference type="ChEBI" id="CHEBI:57856"/>
        <dbReference type="ChEBI" id="CHEBI:59789"/>
        <dbReference type="ChEBI" id="CHEBI:61961"/>
        <dbReference type="EC" id="2.1.1.354"/>
    </reaction>
</comment>
<dbReference type="PANTHER" id="PTHR45814">
    <property type="entry name" value="HISTONE-LYSINE N-METHYLTRANSFERASE SETD1"/>
    <property type="match status" value="1"/>
</dbReference>
<dbReference type="Gene3D" id="2.170.270.10">
    <property type="entry name" value="SET domain"/>
    <property type="match status" value="1"/>
</dbReference>
<evidence type="ECO:0000313" key="11">
    <source>
        <dbReference type="Proteomes" id="UP000515125"/>
    </source>
</evidence>
<keyword evidence="6" id="KW-0156">Chromatin regulator</keyword>
<feature type="region of interest" description="Disordered" evidence="9">
    <location>
        <begin position="639"/>
        <end position="675"/>
    </location>
</feature>
<dbReference type="EC" id="2.1.1.354" evidence="2"/>
<dbReference type="GO" id="GO:0140999">
    <property type="term" value="F:histone H3K4 trimethyltransferase activity"/>
    <property type="evidence" value="ECO:0007669"/>
    <property type="project" value="UniProtKB-EC"/>
</dbReference>
<evidence type="ECO:0000256" key="4">
    <source>
        <dbReference type="ARBA" id="ARBA00022679"/>
    </source>
</evidence>
<keyword evidence="11" id="KW-1185">Reference proteome</keyword>
<evidence type="ECO:0000256" key="5">
    <source>
        <dbReference type="ARBA" id="ARBA00022691"/>
    </source>
</evidence>
<feature type="region of interest" description="Disordered" evidence="9">
    <location>
        <begin position="1239"/>
        <end position="1277"/>
    </location>
</feature>
<dbReference type="Pfam" id="PF00856">
    <property type="entry name" value="SET"/>
    <property type="match status" value="1"/>
</dbReference>
<sequence>MVAPGKDSKRAFAQTFPIPLPPSFIAAFAMPVRSSDAPLRCHASPSSAEPGSSPGQIQPCDDSAIPQSKRQRTEVHERPSVDAVSRATPLHEATAEQEEEEEDAQPGGKKAHQGTSVETPSFVTRGQRRRAASLCSSRLKEDELPQEPPKDKRPHEQPPQKEEQKQHVQRQDTKPNPQQFAVAVALLQSLPIWKRHPESIPALVKAAAAVAAERQRGDGRGSPSTFDSMLDGPPFISATIHWEAKRQSVCVKAFKDTGFHCSCRYFPLRLLEPAEGTRLVPQLLKKSSALQAGEQRKHVTECPKRLLFVAYVFFLQLPLRRAESLAQGGPRARQLPLLGRSLLRGCPREGTGESVRGFSSSEGGQPQSESCRRGVGALGGRHKSSSQDVRSSRIAAQALAAAAVASGCLYAATTTQQQQQQQRMQHDSRLAAVILLSWSFERLLQSKGAPLKEAFNASSLQEPPQSGVSQQQQQQQTATQPPGLCEKEPLQLEEAAALANISPSSARKGSGTDSLTCRLCGYQSHRNSVEMSLFELDASATSAVASSRPSCKDLACAIRRLNREALAVGSTPQLEAQQLQQVPLLDHAFVTACTKETSRLLLQLEGLIPIHSKVPVSEQRKLLLALAAEEPAKCFQEAPTADISTPKQHTPGTPQGHQGQQQQQPSPPATAARGEVTSTRLLHEQEVSLQRLLETQLLQQPPRASYVPVLRCLGAVRSPLALCHAAAPTEEATAFLVSHLKAAVESKLLIPSVCKTLAAAQLWAPPPDKAAAAAAAPRPPATCTLVPVGGHVPVSLSDTRTRSPFQAAMRRLSWYEALCLVPQRLCSLPIEDCSLAAAASARQAANHEGSFPQEEVLHLLALVLPPMGGSLLPADRLERVVLGPKSDSAHPHISRLLGFACRAMPRSLNTLTLALQQPPAAAWKLREFLTVHTRPLVLDLLLPKFSVTNEAEEAAMEEAARVADPFLAAAARGNPVCGGLQTPARTERSEAITEWMLQYRVFEFLSTALLEFLKAWEEVEVSVPDDGQAHHETVEDRVGEAIPLESAAGGEADVDAGLLAAVCMKHPSVLRECLAFGGLPRGCDDTQTGLTVQATPFGAHVFRGTPLMARHQLHQLAAAFSENSNAASDSRGAAEGPAVGVPAQATSTLTAPSGATYFAGTHSNATAPENSKKSLTLAAAFAGLAGGGASDPGSSRGRVRGSAAEEEPVPWRSVDLFAWSLLDENGASAEVSLEQRLSKTSARKKAAPRATSPADSPVSRGTNVGLPATTKHTAAPSEVTTATGVLHPSGAVGNDFTGPPLHGDSSSRVLAAMWQAASCPVLDVAAGEAQHRRISPFFGLVLEESGCLPEPADLQQRRNELFFLFDAMDRLKTAQIHESSLKATQLAARQKQLRIAKSAVHGWGVFAAETIRRGEFIVEYAGNAVSEAKANFLEAQYVQSMGGSTYFFKLRDGSIVDATTCGSVTRFINHSCAPNCCTVDILDEDEEDGGSHVGLIALRDIAIGEELSYNYSLSESSLGHEVCCCGAPNCRGVM</sequence>
<protein>
    <recommendedName>
        <fullName evidence="2">[histone H3]-lysine(4) N-trimethyltransferase</fullName>
        <ecNumber evidence="2">2.1.1.354</ecNumber>
    </recommendedName>
</protein>
<proteinExistence type="predicted"/>
<dbReference type="SMART" id="SM00317">
    <property type="entry name" value="SET"/>
    <property type="match status" value="1"/>
</dbReference>
<dbReference type="SUPFAM" id="SSF82199">
    <property type="entry name" value="SET domain"/>
    <property type="match status" value="1"/>
</dbReference>
<dbReference type="InterPro" id="IPR001214">
    <property type="entry name" value="SET_dom"/>
</dbReference>
<dbReference type="GO" id="GO:0032259">
    <property type="term" value="P:methylation"/>
    <property type="evidence" value="ECO:0007669"/>
    <property type="project" value="UniProtKB-KW"/>
</dbReference>